<reference evidence="2 3" key="1">
    <citation type="journal article" date="2023" name="Life. Sci Alliance">
        <title>Evolutionary insights into 3D genome organization and epigenetic landscape of Vigna mungo.</title>
        <authorList>
            <person name="Junaid A."/>
            <person name="Singh B."/>
            <person name="Bhatia S."/>
        </authorList>
    </citation>
    <scope>NUCLEOTIDE SEQUENCE [LARGE SCALE GENOMIC DNA]</scope>
    <source>
        <strain evidence="2">Urdbean</strain>
    </source>
</reference>
<organism evidence="2 3">
    <name type="scientific">Vigna mungo</name>
    <name type="common">Black gram</name>
    <name type="synonym">Phaseolus mungo</name>
    <dbReference type="NCBI Taxonomy" id="3915"/>
    <lineage>
        <taxon>Eukaryota</taxon>
        <taxon>Viridiplantae</taxon>
        <taxon>Streptophyta</taxon>
        <taxon>Embryophyta</taxon>
        <taxon>Tracheophyta</taxon>
        <taxon>Spermatophyta</taxon>
        <taxon>Magnoliopsida</taxon>
        <taxon>eudicotyledons</taxon>
        <taxon>Gunneridae</taxon>
        <taxon>Pentapetalae</taxon>
        <taxon>rosids</taxon>
        <taxon>fabids</taxon>
        <taxon>Fabales</taxon>
        <taxon>Fabaceae</taxon>
        <taxon>Papilionoideae</taxon>
        <taxon>50 kb inversion clade</taxon>
        <taxon>NPAAA clade</taxon>
        <taxon>indigoferoid/millettioid clade</taxon>
        <taxon>Phaseoleae</taxon>
        <taxon>Vigna</taxon>
    </lineage>
</organism>
<accession>A0AAQ3NR02</accession>
<evidence type="ECO:0000313" key="2">
    <source>
        <dbReference type="EMBL" id="WVZ13645.1"/>
    </source>
</evidence>
<proteinExistence type="predicted"/>
<evidence type="ECO:0000313" key="3">
    <source>
        <dbReference type="Proteomes" id="UP001374535"/>
    </source>
</evidence>
<keyword evidence="3" id="KW-1185">Reference proteome</keyword>
<dbReference type="EMBL" id="CP144697">
    <property type="protein sequence ID" value="WVZ13645.1"/>
    <property type="molecule type" value="Genomic_DNA"/>
</dbReference>
<sequence>MVWMNGMMHMSGPKGGDATWAALFPIFVSVEGRRHVVEEKHIYNPKIEKPWHSSSGRTKEKMGSKTTPLRWESEEDAPEFHKESMELPAGGEERVVEEGLDVVDGEGGGGEEVGVGEGGVVEREVGGRVVGDGDGFAGEKDWEAGAAGEEKEVGEGKGSRRDLADGGGRCWVG</sequence>
<dbReference type="AlphaFoldDB" id="A0AAQ3NR02"/>
<feature type="region of interest" description="Disordered" evidence="1">
    <location>
        <begin position="51"/>
        <end position="173"/>
    </location>
</feature>
<dbReference type="Proteomes" id="UP001374535">
    <property type="component" value="Chromosome 4"/>
</dbReference>
<evidence type="ECO:0000256" key="1">
    <source>
        <dbReference type="SAM" id="MobiDB-lite"/>
    </source>
</evidence>
<feature type="compositionally biased region" description="Basic and acidic residues" evidence="1">
    <location>
        <begin position="137"/>
        <end position="164"/>
    </location>
</feature>
<feature type="compositionally biased region" description="Basic and acidic residues" evidence="1">
    <location>
        <begin position="51"/>
        <end position="63"/>
    </location>
</feature>
<feature type="compositionally biased region" description="Basic and acidic residues" evidence="1">
    <location>
        <begin position="78"/>
        <end position="97"/>
    </location>
</feature>
<protein>
    <submittedName>
        <fullName evidence="2">Uncharacterized protein</fullName>
    </submittedName>
</protein>
<name>A0AAQ3NR02_VIGMU</name>
<feature type="compositionally biased region" description="Gly residues" evidence="1">
    <location>
        <begin position="105"/>
        <end position="119"/>
    </location>
</feature>
<gene>
    <name evidence="2" type="ORF">V8G54_011211</name>
</gene>